<proteinExistence type="predicted"/>
<dbReference type="EMBL" id="AKWM02000005">
    <property type="protein sequence ID" value="EKS01882.1"/>
    <property type="molecule type" value="Genomic_DNA"/>
</dbReference>
<evidence type="ECO:0000313" key="2">
    <source>
        <dbReference type="Proteomes" id="UP000001343"/>
    </source>
</evidence>
<dbReference type="Proteomes" id="UP000001343">
    <property type="component" value="Unassembled WGS sequence"/>
</dbReference>
<dbReference type="AlphaFoldDB" id="A0AA87SYY1"/>
<organism evidence="1 2">
    <name type="scientific">Leptospira mayottensis 200901122</name>
    <dbReference type="NCBI Taxonomy" id="1193010"/>
    <lineage>
        <taxon>Bacteria</taxon>
        <taxon>Pseudomonadati</taxon>
        <taxon>Spirochaetota</taxon>
        <taxon>Spirochaetia</taxon>
        <taxon>Leptospirales</taxon>
        <taxon>Leptospiraceae</taxon>
        <taxon>Leptospira</taxon>
    </lineage>
</organism>
<reference evidence="1 2" key="1">
    <citation type="journal article" date="2014" name="Int. J. Syst. Evol. Microbiol.">
        <title>Leptospira mayottensis sp. nov., a pathogenic species of the genus Leptospira isolated from humans.</title>
        <authorList>
            <person name="Bourhy P."/>
            <person name="Collet L."/>
            <person name="Brisse S."/>
            <person name="Picardeau M."/>
        </authorList>
    </citation>
    <scope>NUCLEOTIDE SEQUENCE [LARGE SCALE GENOMIC DNA]</scope>
    <source>
        <strain evidence="1 2">200901122</strain>
    </source>
</reference>
<evidence type="ECO:0000313" key="1">
    <source>
        <dbReference type="EMBL" id="EKS01882.1"/>
    </source>
</evidence>
<name>A0AA87SYY1_9LEPT</name>
<accession>A0AA87SYY1</accession>
<protein>
    <submittedName>
        <fullName evidence="1">Uncharacterized protein</fullName>
    </submittedName>
</protein>
<comment type="caution">
    <text evidence="1">The sequence shown here is derived from an EMBL/GenBank/DDBJ whole genome shotgun (WGS) entry which is preliminary data.</text>
</comment>
<sequence>MIRIIFLFLGTRFIQLFYRDVLKRKETSHTFSKIEIFFWKKFQIFFGKTKPDVLGIRRVTVSERSS</sequence>
<gene>
    <name evidence="1" type="ORF">LEP1GSC125_3448</name>
</gene>